<sequence length="187" mass="20940">MDRRNAVDSWWWINLLKAKSDERRDGDLRGSQIGHGNPPGASEQRSPCYDRRWTTMEQRPPLCDRWWMTLALGERQLDGTMLAAAEPNRVPSDTSEPQIAQSASKPSMGADAASDCYYPGLEFIRQQNSIHKAFQKTKNDSIDPHIIRNRDKKGLEIISFKEPGARLKKKDVSSSSSSSSSSSLSSS</sequence>
<accession>A0A6G0HFA8</accession>
<feature type="region of interest" description="Disordered" evidence="1">
    <location>
        <begin position="23"/>
        <end position="47"/>
    </location>
</feature>
<dbReference type="Proteomes" id="UP000424527">
    <property type="component" value="Unassembled WGS sequence"/>
</dbReference>
<feature type="region of interest" description="Disordered" evidence="1">
    <location>
        <begin position="87"/>
        <end position="111"/>
    </location>
</feature>
<feature type="region of interest" description="Disordered" evidence="1">
    <location>
        <begin position="165"/>
        <end position="187"/>
    </location>
</feature>
<organism evidence="2 3">
    <name type="scientific">Larimichthys crocea</name>
    <name type="common">Large yellow croaker</name>
    <name type="synonym">Pseudosciaena crocea</name>
    <dbReference type="NCBI Taxonomy" id="215358"/>
    <lineage>
        <taxon>Eukaryota</taxon>
        <taxon>Metazoa</taxon>
        <taxon>Chordata</taxon>
        <taxon>Craniata</taxon>
        <taxon>Vertebrata</taxon>
        <taxon>Euteleostomi</taxon>
        <taxon>Actinopterygii</taxon>
        <taxon>Neopterygii</taxon>
        <taxon>Teleostei</taxon>
        <taxon>Neoteleostei</taxon>
        <taxon>Acanthomorphata</taxon>
        <taxon>Eupercaria</taxon>
        <taxon>Sciaenidae</taxon>
        <taxon>Larimichthys</taxon>
    </lineage>
</organism>
<reference evidence="2 3" key="1">
    <citation type="submission" date="2019-07" db="EMBL/GenBank/DDBJ databases">
        <title>Chromosome genome assembly for large yellow croaker.</title>
        <authorList>
            <person name="Xiao S."/>
        </authorList>
    </citation>
    <scope>NUCLEOTIDE SEQUENCE [LARGE SCALE GENOMIC DNA]</scope>
    <source>
        <strain evidence="2">JMULYC20181020</strain>
        <tissue evidence="2">Muscle</tissue>
    </source>
</reference>
<dbReference type="AlphaFoldDB" id="A0A6G0HFA8"/>
<evidence type="ECO:0000313" key="3">
    <source>
        <dbReference type="Proteomes" id="UP000424527"/>
    </source>
</evidence>
<feature type="compositionally biased region" description="Polar residues" evidence="1">
    <location>
        <begin position="91"/>
        <end position="105"/>
    </location>
</feature>
<protein>
    <submittedName>
        <fullName evidence="2">Uncharacterized protein</fullName>
    </submittedName>
</protein>
<evidence type="ECO:0000313" key="2">
    <source>
        <dbReference type="EMBL" id="KAE8277894.1"/>
    </source>
</evidence>
<keyword evidence="3" id="KW-1185">Reference proteome</keyword>
<feature type="compositionally biased region" description="Low complexity" evidence="1">
    <location>
        <begin position="173"/>
        <end position="187"/>
    </location>
</feature>
<name>A0A6G0HFA8_LARCR</name>
<dbReference type="EMBL" id="REGW02000091">
    <property type="protein sequence ID" value="KAE8277894.1"/>
    <property type="molecule type" value="Genomic_DNA"/>
</dbReference>
<evidence type="ECO:0000256" key="1">
    <source>
        <dbReference type="SAM" id="MobiDB-lite"/>
    </source>
</evidence>
<comment type="caution">
    <text evidence="2">The sequence shown here is derived from an EMBL/GenBank/DDBJ whole genome shotgun (WGS) entry which is preliminary data.</text>
</comment>
<gene>
    <name evidence="2" type="ORF">D5F01_LYC24062</name>
</gene>
<proteinExistence type="predicted"/>